<feature type="signal peptide" evidence="1">
    <location>
        <begin position="1"/>
        <end position="21"/>
    </location>
</feature>
<dbReference type="OrthoDB" id="5791889at2759"/>
<dbReference type="WBParaSite" id="SRAE_X000174200.1">
    <property type="protein sequence ID" value="SRAE_X000174200.1"/>
    <property type="gene ID" value="WBGene00267319"/>
</dbReference>
<dbReference type="RefSeq" id="XP_024499212.1">
    <property type="nucleotide sequence ID" value="XM_024652418.1"/>
</dbReference>
<dbReference type="CTD" id="36384813"/>
<evidence type="ECO:0000313" key="2">
    <source>
        <dbReference type="EMBL" id="CEF60002.1"/>
    </source>
</evidence>
<evidence type="ECO:0000313" key="3">
    <source>
        <dbReference type="Proteomes" id="UP000035682"/>
    </source>
</evidence>
<reference evidence="3" key="1">
    <citation type="submission" date="2014-09" db="EMBL/GenBank/DDBJ databases">
        <authorList>
            <person name="Martin A.A."/>
        </authorList>
    </citation>
    <scope>NUCLEOTIDE SEQUENCE</scope>
    <source>
        <strain evidence="3">ED321</strain>
    </source>
</reference>
<gene>
    <name evidence="2 4 5" type="ORF">SRAE_X000174200</name>
</gene>
<name>A0A090MPG5_STRRB</name>
<accession>A0A090MPG5</accession>
<reference evidence="2" key="2">
    <citation type="submission" date="2014-09" db="EMBL/GenBank/DDBJ databases">
        <authorList>
            <person name="Aslett A.Martin."/>
        </authorList>
    </citation>
    <scope>NUCLEOTIDE SEQUENCE</scope>
    <source>
        <strain evidence="2">ED321 Heterogonic</strain>
    </source>
</reference>
<organism evidence="2">
    <name type="scientific">Strongyloides ratti</name>
    <name type="common">Parasitic roundworm</name>
    <dbReference type="NCBI Taxonomy" id="34506"/>
    <lineage>
        <taxon>Eukaryota</taxon>
        <taxon>Metazoa</taxon>
        <taxon>Ecdysozoa</taxon>
        <taxon>Nematoda</taxon>
        <taxon>Chromadorea</taxon>
        <taxon>Rhabditida</taxon>
        <taxon>Tylenchina</taxon>
        <taxon>Panagrolaimomorpha</taxon>
        <taxon>Strongyloidoidea</taxon>
        <taxon>Strongyloididae</taxon>
        <taxon>Strongyloides</taxon>
    </lineage>
</organism>
<feature type="chain" id="PRO_5015031240" evidence="1">
    <location>
        <begin position="22"/>
        <end position="93"/>
    </location>
</feature>
<dbReference type="AlphaFoldDB" id="A0A090MPG5"/>
<dbReference type="Proteomes" id="UP000035682">
    <property type="component" value="Unplaced"/>
</dbReference>
<dbReference type="EMBL" id="LN609396">
    <property type="protein sequence ID" value="CEF60002.1"/>
    <property type="molecule type" value="Genomic_DNA"/>
</dbReference>
<keyword evidence="1" id="KW-0732">Signal</keyword>
<evidence type="ECO:0000313" key="4">
    <source>
        <dbReference type="WBParaSite" id="SRAE_X000174200.1"/>
    </source>
</evidence>
<dbReference type="WormBase" id="SRAE_X000174200">
    <property type="protein sequence ID" value="SRP01666"/>
    <property type="gene ID" value="WBGene00267319"/>
</dbReference>
<dbReference type="GeneID" id="36384813"/>
<reference evidence="4" key="3">
    <citation type="submission" date="2020-12" db="UniProtKB">
        <authorList>
            <consortium name="WormBaseParasite"/>
        </authorList>
    </citation>
    <scope>IDENTIFICATION</scope>
</reference>
<sequence length="93" mass="10840">MIRCITILHIFLLCFIKFAYSQEQNYEEFEIGSEIGPCEQGYCPHSYTCYENKCFRMLKAVSLTPIGPCIDNRCPSNYQCQENKCYPVNGFSR</sequence>
<evidence type="ECO:0000313" key="5">
    <source>
        <dbReference type="WormBase" id="SRAE_X000174200"/>
    </source>
</evidence>
<proteinExistence type="predicted"/>
<keyword evidence="3" id="KW-1185">Reference proteome</keyword>
<evidence type="ECO:0000256" key="1">
    <source>
        <dbReference type="SAM" id="SignalP"/>
    </source>
</evidence>
<protein>
    <submittedName>
        <fullName evidence="2 4">Uncharacterized protein</fullName>
    </submittedName>
</protein>